<evidence type="ECO:0000313" key="6">
    <source>
        <dbReference type="EMBL" id="KAK1401600.1"/>
    </source>
</evidence>
<sequence length="263" mass="29810">MDSHGQGDNDGSSGSSNTCPICIGPFHIDSYLDKCFHKFCRNCILRWSEVVAGRHSKPPSSVKCPLCKTENTSIIHGTSFQKHYFNQDVGSSAFFSDAHKYRLQCYYIEPGTLTDTFSVSLYWKSNKYVQKNRFLFNWLRRELQALFQKEDVDIIAHHLHGSIDSLGSSKTKAPGDSPGTKQEEFKALVSQAAEPFLRGRTSRFVEELELFLASGLTIEAYDKVYIQHLGWKYDELTPDDDDVIPESTPVVPSLSLFNDDDFE</sequence>
<keyword evidence="1" id="KW-0479">Metal-binding</keyword>
<evidence type="ECO:0000256" key="4">
    <source>
        <dbReference type="PROSITE-ProRule" id="PRU00175"/>
    </source>
</evidence>
<keyword evidence="2 4" id="KW-0863">Zinc-finger</keyword>
<evidence type="ECO:0000313" key="7">
    <source>
        <dbReference type="Proteomes" id="UP001237642"/>
    </source>
</evidence>
<dbReference type="PROSITE" id="PS50089">
    <property type="entry name" value="ZF_RING_2"/>
    <property type="match status" value="1"/>
</dbReference>
<dbReference type="GO" id="GO:0008270">
    <property type="term" value="F:zinc ion binding"/>
    <property type="evidence" value="ECO:0007669"/>
    <property type="project" value="UniProtKB-KW"/>
</dbReference>
<protein>
    <submittedName>
        <fullName evidence="6">E3 ubiquitin-protein ligase Topor</fullName>
    </submittedName>
</protein>
<dbReference type="InterPro" id="IPR017907">
    <property type="entry name" value="Znf_RING_CS"/>
</dbReference>
<dbReference type="SMART" id="SM00184">
    <property type="entry name" value="RING"/>
    <property type="match status" value="1"/>
</dbReference>
<evidence type="ECO:0000256" key="3">
    <source>
        <dbReference type="ARBA" id="ARBA00022833"/>
    </source>
</evidence>
<dbReference type="Pfam" id="PF00097">
    <property type="entry name" value="zf-C3HC4"/>
    <property type="match status" value="1"/>
</dbReference>
<organism evidence="6 7">
    <name type="scientific">Heracleum sosnowskyi</name>
    <dbReference type="NCBI Taxonomy" id="360622"/>
    <lineage>
        <taxon>Eukaryota</taxon>
        <taxon>Viridiplantae</taxon>
        <taxon>Streptophyta</taxon>
        <taxon>Embryophyta</taxon>
        <taxon>Tracheophyta</taxon>
        <taxon>Spermatophyta</taxon>
        <taxon>Magnoliopsida</taxon>
        <taxon>eudicotyledons</taxon>
        <taxon>Gunneridae</taxon>
        <taxon>Pentapetalae</taxon>
        <taxon>asterids</taxon>
        <taxon>campanulids</taxon>
        <taxon>Apiales</taxon>
        <taxon>Apiaceae</taxon>
        <taxon>Apioideae</taxon>
        <taxon>apioid superclade</taxon>
        <taxon>Tordylieae</taxon>
        <taxon>Tordyliinae</taxon>
        <taxon>Heracleum</taxon>
    </lineage>
</organism>
<dbReference type="InterPro" id="IPR013083">
    <property type="entry name" value="Znf_RING/FYVE/PHD"/>
</dbReference>
<dbReference type="Proteomes" id="UP001237642">
    <property type="component" value="Unassembled WGS sequence"/>
</dbReference>
<comment type="caution">
    <text evidence="6">The sequence shown here is derived from an EMBL/GenBank/DDBJ whole genome shotgun (WGS) entry which is preliminary data.</text>
</comment>
<dbReference type="EMBL" id="JAUIZM010000001">
    <property type="protein sequence ID" value="KAK1401600.1"/>
    <property type="molecule type" value="Genomic_DNA"/>
</dbReference>
<reference evidence="6" key="2">
    <citation type="submission" date="2023-05" db="EMBL/GenBank/DDBJ databases">
        <authorList>
            <person name="Schelkunov M.I."/>
        </authorList>
    </citation>
    <scope>NUCLEOTIDE SEQUENCE</scope>
    <source>
        <strain evidence="6">Hsosn_3</strain>
        <tissue evidence="6">Leaf</tissue>
    </source>
</reference>
<evidence type="ECO:0000256" key="2">
    <source>
        <dbReference type="ARBA" id="ARBA00022771"/>
    </source>
</evidence>
<dbReference type="Gene3D" id="3.30.40.10">
    <property type="entry name" value="Zinc/RING finger domain, C3HC4 (zinc finger)"/>
    <property type="match status" value="1"/>
</dbReference>
<dbReference type="InterPro" id="IPR001841">
    <property type="entry name" value="Znf_RING"/>
</dbReference>
<evidence type="ECO:0000259" key="5">
    <source>
        <dbReference type="PROSITE" id="PS50089"/>
    </source>
</evidence>
<dbReference type="SUPFAM" id="SSF57850">
    <property type="entry name" value="RING/U-box"/>
    <property type="match status" value="1"/>
</dbReference>
<dbReference type="PANTHER" id="PTHR47692:SF2">
    <property type="entry name" value="ZINC FINGER RING-TYPE DOMAIN CONTAINING PROTEIN"/>
    <property type="match status" value="1"/>
</dbReference>
<dbReference type="PROSITE" id="PS00518">
    <property type="entry name" value="ZF_RING_1"/>
    <property type="match status" value="1"/>
</dbReference>
<feature type="domain" description="RING-type" evidence="5">
    <location>
        <begin position="19"/>
        <end position="68"/>
    </location>
</feature>
<keyword evidence="7" id="KW-1185">Reference proteome</keyword>
<dbReference type="AlphaFoldDB" id="A0AAD8JBN7"/>
<gene>
    <name evidence="6" type="ORF">POM88_001205</name>
</gene>
<name>A0AAD8JBN7_9APIA</name>
<keyword evidence="3" id="KW-0862">Zinc</keyword>
<accession>A0AAD8JBN7</accession>
<proteinExistence type="predicted"/>
<evidence type="ECO:0000256" key="1">
    <source>
        <dbReference type="ARBA" id="ARBA00022723"/>
    </source>
</evidence>
<reference evidence="6" key="1">
    <citation type="submission" date="2023-02" db="EMBL/GenBank/DDBJ databases">
        <title>Genome of toxic invasive species Heracleum sosnowskyi carries increased number of genes despite the absence of recent whole-genome duplications.</title>
        <authorList>
            <person name="Schelkunov M."/>
            <person name="Shtratnikova V."/>
            <person name="Makarenko M."/>
            <person name="Klepikova A."/>
            <person name="Omelchenko D."/>
            <person name="Novikova G."/>
            <person name="Obukhova E."/>
            <person name="Bogdanov V."/>
            <person name="Penin A."/>
            <person name="Logacheva M."/>
        </authorList>
    </citation>
    <scope>NUCLEOTIDE SEQUENCE</scope>
    <source>
        <strain evidence="6">Hsosn_3</strain>
        <tissue evidence="6">Leaf</tissue>
    </source>
</reference>
<dbReference type="PANTHER" id="PTHR47692">
    <property type="entry name" value="RING/U-BOX SUPERFAMILY PROTEIN"/>
    <property type="match status" value="1"/>
</dbReference>
<dbReference type="InterPro" id="IPR018957">
    <property type="entry name" value="Znf_C3HC4_RING-type"/>
</dbReference>